<dbReference type="InterPro" id="IPR001851">
    <property type="entry name" value="ABC_transp_permease"/>
</dbReference>
<dbReference type="Pfam" id="PF02653">
    <property type="entry name" value="BPD_transp_2"/>
    <property type="match status" value="1"/>
</dbReference>
<accession>A0A6P1BLV9</accession>
<dbReference type="GO" id="GO:0015658">
    <property type="term" value="F:branched-chain amino acid transmembrane transporter activity"/>
    <property type="evidence" value="ECO:0007669"/>
    <property type="project" value="InterPro"/>
</dbReference>
<feature type="transmembrane region" description="Helical" evidence="6">
    <location>
        <begin position="61"/>
        <end position="79"/>
    </location>
</feature>
<protein>
    <submittedName>
        <fullName evidence="7">Branched-chain amino acid ABC transporter permease</fullName>
    </submittedName>
</protein>
<feature type="transmembrane region" description="Helical" evidence="6">
    <location>
        <begin position="114"/>
        <end position="131"/>
    </location>
</feature>
<evidence type="ECO:0000313" key="7">
    <source>
        <dbReference type="EMBL" id="NEU99193.1"/>
    </source>
</evidence>
<evidence type="ECO:0000256" key="3">
    <source>
        <dbReference type="ARBA" id="ARBA00022692"/>
    </source>
</evidence>
<feature type="transmembrane region" description="Helical" evidence="6">
    <location>
        <begin position="173"/>
        <end position="192"/>
    </location>
</feature>
<dbReference type="Proteomes" id="UP000468531">
    <property type="component" value="Unassembled WGS sequence"/>
</dbReference>
<dbReference type="CDD" id="cd06581">
    <property type="entry name" value="TM_PBP1_LivM_like"/>
    <property type="match status" value="1"/>
</dbReference>
<organism evidence="7 8">
    <name type="scientific">Bradyrhizobium uaiense</name>
    <dbReference type="NCBI Taxonomy" id="2594946"/>
    <lineage>
        <taxon>Bacteria</taxon>
        <taxon>Pseudomonadati</taxon>
        <taxon>Pseudomonadota</taxon>
        <taxon>Alphaproteobacteria</taxon>
        <taxon>Hyphomicrobiales</taxon>
        <taxon>Nitrobacteraceae</taxon>
        <taxon>Bradyrhizobium</taxon>
    </lineage>
</organism>
<feature type="transmembrane region" description="Helical" evidence="6">
    <location>
        <begin position="297"/>
        <end position="316"/>
    </location>
</feature>
<keyword evidence="4 6" id="KW-1133">Transmembrane helix</keyword>
<keyword evidence="5 6" id="KW-0472">Membrane</keyword>
<feature type="transmembrane region" description="Helical" evidence="6">
    <location>
        <begin position="34"/>
        <end position="54"/>
    </location>
</feature>
<keyword evidence="8" id="KW-1185">Reference proteome</keyword>
<evidence type="ECO:0000256" key="1">
    <source>
        <dbReference type="ARBA" id="ARBA00004651"/>
    </source>
</evidence>
<sequence>MNGSRNYWPIAAAVIAALSAIIVLPVIYDEYALLQLTIYAILSVLALSLAFIWGYGGILSFGHAVFFGLGAYTYAIGAMNFGETTIALLLSMVIPALFAAALGYFLFYGRISDVYLGAITLTVTLIFFDLASSTSGPQYRIGQVALGGFNGIPSIPQLNVPGFPDWTLSTTELFILSVAILALVYISLRLLISSDFGRVVIAIKENEVRAELLGYDARKYKLVTFVIGGAIAGLAGCLFANWGGFTSPAVFALGQSVQIIIWMVVGGVGTLAGPVIGCVLMQWLTSSLASFGTVNNNLVLGGILVIVVLLLPQGLVPTIARLARGRRPVQRLDATAGALGATPAKSEVGA</sequence>
<feature type="transmembrane region" description="Helical" evidence="6">
    <location>
        <begin position="85"/>
        <end position="107"/>
    </location>
</feature>
<evidence type="ECO:0000313" key="8">
    <source>
        <dbReference type="Proteomes" id="UP000468531"/>
    </source>
</evidence>
<feature type="transmembrane region" description="Helical" evidence="6">
    <location>
        <begin position="259"/>
        <end position="285"/>
    </location>
</feature>
<keyword evidence="3 6" id="KW-0812">Transmembrane</keyword>
<feature type="transmembrane region" description="Helical" evidence="6">
    <location>
        <begin position="222"/>
        <end position="244"/>
    </location>
</feature>
<dbReference type="AlphaFoldDB" id="A0A6P1BLV9"/>
<proteinExistence type="predicted"/>
<dbReference type="InterPro" id="IPR043428">
    <property type="entry name" value="LivM-like"/>
</dbReference>
<evidence type="ECO:0000256" key="2">
    <source>
        <dbReference type="ARBA" id="ARBA00022475"/>
    </source>
</evidence>
<evidence type="ECO:0000256" key="5">
    <source>
        <dbReference type="ARBA" id="ARBA00023136"/>
    </source>
</evidence>
<comment type="caution">
    <text evidence="7">The sequence shown here is derived from an EMBL/GenBank/DDBJ whole genome shotgun (WGS) entry which is preliminary data.</text>
</comment>
<evidence type="ECO:0000256" key="4">
    <source>
        <dbReference type="ARBA" id="ARBA00022989"/>
    </source>
</evidence>
<gene>
    <name evidence="7" type="ORF">FNJ47_26040</name>
</gene>
<feature type="transmembrane region" description="Helical" evidence="6">
    <location>
        <begin position="7"/>
        <end position="28"/>
    </location>
</feature>
<dbReference type="PANTHER" id="PTHR30482">
    <property type="entry name" value="HIGH-AFFINITY BRANCHED-CHAIN AMINO ACID TRANSPORT SYSTEM PERMEASE"/>
    <property type="match status" value="1"/>
</dbReference>
<dbReference type="RefSeq" id="WP_163158146.1">
    <property type="nucleotide sequence ID" value="NZ_VKHP01000120.1"/>
</dbReference>
<comment type="subcellular location">
    <subcellularLocation>
        <location evidence="1">Cell membrane</location>
        <topology evidence="1">Multi-pass membrane protein</topology>
    </subcellularLocation>
</comment>
<reference evidence="7 8" key="1">
    <citation type="journal article" date="2020" name="Arch. Microbiol.">
        <title>Bradyrhizobium uaiense sp. nov., a new highly efficient cowpea symbiont.</title>
        <authorList>
            <person name="Cabral Michel D."/>
            <person name="Azarias Guimaraes A."/>
            <person name="Martins da Costa E."/>
            <person name="Soares de Carvalho T."/>
            <person name="Balsanelli E."/>
            <person name="Willems A."/>
            <person name="Maltempi de Souza E."/>
            <person name="de Souza Moreira F.M."/>
        </authorList>
    </citation>
    <scope>NUCLEOTIDE SEQUENCE [LARGE SCALE GENOMIC DNA]</scope>
    <source>
        <strain evidence="7 8">UFLA 03-164</strain>
    </source>
</reference>
<name>A0A6P1BLV9_9BRAD</name>
<keyword evidence="2" id="KW-1003">Cell membrane</keyword>
<dbReference type="GO" id="GO:0005886">
    <property type="term" value="C:plasma membrane"/>
    <property type="evidence" value="ECO:0007669"/>
    <property type="project" value="UniProtKB-SubCell"/>
</dbReference>
<dbReference type="PANTHER" id="PTHR30482:SF10">
    <property type="entry name" value="HIGH-AFFINITY BRANCHED-CHAIN AMINO ACID TRANSPORT PROTEIN BRAE"/>
    <property type="match status" value="1"/>
</dbReference>
<dbReference type="EMBL" id="VKHP01000120">
    <property type="protein sequence ID" value="NEU99193.1"/>
    <property type="molecule type" value="Genomic_DNA"/>
</dbReference>
<evidence type="ECO:0000256" key="6">
    <source>
        <dbReference type="SAM" id="Phobius"/>
    </source>
</evidence>